<dbReference type="PANTHER" id="PTHR47739:SF1">
    <property type="entry name" value="TRNA1(VAL) (ADENINE(37)-N6)-METHYLTRANSFERASE"/>
    <property type="match status" value="1"/>
</dbReference>
<dbReference type="PANTHER" id="PTHR47739">
    <property type="entry name" value="TRNA1(VAL) (ADENINE(37)-N6)-METHYLTRANSFERASE"/>
    <property type="match status" value="1"/>
</dbReference>
<proteinExistence type="predicted"/>
<dbReference type="EMBL" id="LARY01000002">
    <property type="protein sequence ID" value="RDX01141.1"/>
    <property type="molecule type" value="Genomic_DNA"/>
</dbReference>
<accession>A0A3D8TR97</accession>
<evidence type="ECO:0000313" key="3">
    <source>
        <dbReference type="Proteomes" id="UP000257055"/>
    </source>
</evidence>
<dbReference type="GO" id="GO:0008168">
    <property type="term" value="F:methyltransferase activity"/>
    <property type="evidence" value="ECO:0007669"/>
    <property type="project" value="InterPro"/>
</dbReference>
<dbReference type="Pfam" id="PF05175">
    <property type="entry name" value="MTS"/>
    <property type="match status" value="1"/>
</dbReference>
<evidence type="ECO:0000313" key="2">
    <source>
        <dbReference type="EMBL" id="RDX01141.1"/>
    </source>
</evidence>
<organism evidence="2 3">
    <name type="scientific">Listeria kieliensis</name>
    <dbReference type="NCBI Taxonomy" id="1621700"/>
    <lineage>
        <taxon>Bacteria</taxon>
        <taxon>Bacillati</taxon>
        <taxon>Bacillota</taxon>
        <taxon>Bacilli</taxon>
        <taxon>Bacillales</taxon>
        <taxon>Listeriaceae</taxon>
        <taxon>Listeria</taxon>
    </lineage>
</organism>
<reference evidence="3" key="1">
    <citation type="submission" date="2015-04" db="EMBL/GenBank/DDBJ databases">
        <authorList>
            <person name="Schardt J."/>
            <person name="Mueller-Herbst S."/>
            <person name="Scherer S."/>
            <person name="Huptas C."/>
        </authorList>
    </citation>
    <scope>NUCLEOTIDE SEQUENCE [LARGE SCALE GENOMIC DNA]</scope>
    <source>
        <strain evidence="3">Kiel-L1</strain>
    </source>
</reference>
<dbReference type="SUPFAM" id="SSF53335">
    <property type="entry name" value="S-adenosyl-L-methionine-dependent methyltransferases"/>
    <property type="match status" value="1"/>
</dbReference>
<feature type="domain" description="Methyltransferase small" evidence="1">
    <location>
        <begin position="16"/>
        <end position="141"/>
    </location>
</feature>
<dbReference type="AlphaFoldDB" id="A0A3D8TR97"/>
<dbReference type="InterPro" id="IPR050210">
    <property type="entry name" value="tRNA_Adenine-N(6)_MTase"/>
</dbReference>
<name>A0A3D8TR97_9LIST</name>
<keyword evidence="3" id="KW-1185">Reference proteome</keyword>
<dbReference type="InterPro" id="IPR007848">
    <property type="entry name" value="Small_mtfrase_dom"/>
</dbReference>
<dbReference type="InterPro" id="IPR029063">
    <property type="entry name" value="SAM-dependent_MTases_sf"/>
</dbReference>
<sequence>MLKGDERLDYLLAENMRIIQSPTVFSFSLDAVLLAHFTYLPVHKGSIVDLCSGNGIIPLLLSKHTEAPITAVEIQPRLADMARRSVAYNKLEDQITVLEADIRNTAPALQKEKHSLVTCNPPYFASLETNKFNENEHFRIARHEVMCTLEDAVRVSSELLKQGGKASFVHRPERLLELTQLMQQYRLEPKRIQFVHPLKARDANMVLVEGTKDAKPGVRYLPPIMVHQENGEYTAEVKEILYGKVE</sequence>
<dbReference type="CDD" id="cd02440">
    <property type="entry name" value="AdoMet_MTases"/>
    <property type="match status" value="1"/>
</dbReference>
<comment type="caution">
    <text evidence="2">The sequence shown here is derived from an EMBL/GenBank/DDBJ whole genome shotgun (WGS) entry which is preliminary data.</text>
</comment>
<gene>
    <name evidence="2" type="ORF">UR08_09335</name>
</gene>
<dbReference type="RefSeq" id="WP_115753392.1">
    <property type="nucleotide sequence ID" value="NZ_LARY01000002.1"/>
</dbReference>
<evidence type="ECO:0000259" key="1">
    <source>
        <dbReference type="Pfam" id="PF05175"/>
    </source>
</evidence>
<dbReference type="Gene3D" id="3.40.50.150">
    <property type="entry name" value="Vaccinia Virus protein VP39"/>
    <property type="match status" value="1"/>
</dbReference>
<protein>
    <recommendedName>
        <fullName evidence="1">Methyltransferase small domain-containing protein</fullName>
    </recommendedName>
</protein>
<dbReference type="Proteomes" id="UP000257055">
    <property type="component" value="Unassembled WGS sequence"/>
</dbReference>